<dbReference type="InterPro" id="IPR043519">
    <property type="entry name" value="NT_sf"/>
</dbReference>
<dbReference type="Gene3D" id="1.10.3210.10">
    <property type="entry name" value="Hypothetical protein af1432"/>
    <property type="match status" value="1"/>
</dbReference>
<dbReference type="InterPro" id="IPR002912">
    <property type="entry name" value="ACT_dom"/>
</dbReference>
<name>U7D9V9_9BACT</name>
<feature type="domain" description="RelA/SpoT" evidence="3">
    <location>
        <begin position="243"/>
        <end position="353"/>
    </location>
</feature>
<dbReference type="FunFam" id="3.10.20.30:FF:000002">
    <property type="entry name" value="GTP pyrophosphokinase (RelA/SpoT)"/>
    <property type="match status" value="1"/>
</dbReference>
<dbReference type="SMART" id="SM00471">
    <property type="entry name" value="HDc"/>
    <property type="match status" value="1"/>
</dbReference>
<dbReference type="PATRIC" id="fig|1313304.3.peg.1835"/>
<dbReference type="SUPFAM" id="SSF81301">
    <property type="entry name" value="Nucleotidyltransferase"/>
    <property type="match status" value="1"/>
</dbReference>
<keyword evidence="5" id="KW-1185">Reference proteome</keyword>
<dbReference type="OrthoDB" id="9805041at2"/>
<dbReference type="eggNOG" id="COG0317">
    <property type="taxonomic scope" value="Bacteria"/>
</dbReference>
<dbReference type="InterPro" id="IPR003607">
    <property type="entry name" value="HD/PDEase_dom"/>
</dbReference>
<comment type="similarity">
    <text evidence="1">Belongs to the relA/spoT family.</text>
</comment>
<dbReference type="InterPro" id="IPR004095">
    <property type="entry name" value="TGS"/>
</dbReference>
<dbReference type="CDD" id="cd00077">
    <property type="entry name" value="HDc"/>
    <property type="match status" value="1"/>
</dbReference>
<dbReference type="STRING" id="1313304.CALK_1928"/>
<protein>
    <submittedName>
        <fullName evidence="4">GTP pyrophosphokinase</fullName>
    </submittedName>
</protein>
<dbReference type="NCBIfam" id="TIGR00691">
    <property type="entry name" value="spoT_relA"/>
    <property type="match status" value="1"/>
</dbReference>
<accession>U7D9V9</accession>
<dbReference type="PANTHER" id="PTHR21262:SF31">
    <property type="entry name" value="GTP PYROPHOSPHOKINASE"/>
    <property type="match status" value="1"/>
</dbReference>
<evidence type="ECO:0000313" key="4">
    <source>
        <dbReference type="EMBL" id="ERP31215.1"/>
    </source>
</evidence>
<dbReference type="CDD" id="cd05399">
    <property type="entry name" value="NT_Rel-Spo_like"/>
    <property type="match status" value="1"/>
</dbReference>
<dbReference type="PANTHER" id="PTHR21262">
    <property type="entry name" value="GUANOSINE-3',5'-BIS DIPHOSPHATE 3'-PYROPHOSPHOHYDROLASE"/>
    <property type="match status" value="1"/>
</dbReference>
<dbReference type="GO" id="GO:0005886">
    <property type="term" value="C:plasma membrane"/>
    <property type="evidence" value="ECO:0007669"/>
    <property type="project" value="TreeGrafter"/>
</dbReference>
<dbReference type="Pfam" id="PF04607">
    <property type="entry name" value="RelA_SpoT"/>
    <property type="match status" value="1"/>
</dbReference>
<dbReference type="Proteomes" id="UP000017148">
    <property type="component" value="Unassembled WGS sequence"/>
</dbReference>
<dbReference type="AlphaFoldDB" id="U7D9V9"/>
<feature type="domain" description="HD/PDEase" evidence="2">
    <location>
        <begin position="49"/>
        <end position="161"/>
    </location>
</feature>
<dbReference type="EMBL" id="ASJR01000017">
    <property type="protein sequence ID" value="ERP31215.1"/>
    <property type="molecule type" value="Genomic_DNA"/>
</dbReference>
<comment type="function">
    <text evidence="1">In eubacteria ppGpp (guanosine 3'-diphosphate 5'-diphosphate) is a mediator of the stringent response that coordinates a variety of cellular activities in response to changes in nutritional abundance.</text>
</comment>
<dbReference type="Pfam" id="PF13328">
    <property type="entry name" value="HD_4"/>
    <property type="match status" value="1"/>
</dbReference>
<dbReference type="Gene3D" id="3.30.460.10">
    <property type="entry name" value="Beta Polymerase, domain 2"/>
    <property type="match status" value="1"/>
</dbReference>
<dbReference type="InterPro" id="IPR012676">
    <property type="entry name" value="TGS-like"/>
</dbReference>
<dbReference type="SMART" id="SM00954">
    <property type="entry name" value="RelA_SpoT"/>
    <property type="match status" value="1"/>
</dbReference>
<dbReference type="InterPro" id="IPR004811">
    <property type="entry name" value="RelA/Spo_fam"/>
</dbReference>
<dbReference type="Pfam" id="PF13291">
    <property type="entry name" value="ACT_4"/>
    <property type="match status" value="1"/>
</dbReference>
<keyword evidence="4" id="KW-0808">Transferase</keyword>
<dbReference type="Gene3D" id="3.30.70.260">
    <property type="match status" value="1"/>
</dbReference>
<dbReference type="GO" id="GO:0015949">
    <property type="term" value="P:nucleobase-containing small molecule interconversion"/>
    <property type="evidence" value="ECO:0007669"/>
    <property type="project" value="UniProtKB-ARBA"/>
</dbReference>
<dbReference type="FunFam" id="1.10.3210.10:FF:000001">
    <property type="entry name" value="GTP pyrophosphokinase RelA"/>
    <property type="match status" value="1"/>
</dbReference>
<dbReference type="Pfam" id="PF02824">
    <property type="entry name" value="TGS"/>
    <property type="match status" value="1"/>
</dbReference>
<proteinExistence type="inferred from homology"/>
<evidence type="ECO:0000256" key="1">
    <source>
        <dbReference type="RuleBase" id="RU003847"/>
    </source>
</evidence>
<evidence type="ECO:0000259" key="3">
    <source>
        <dbReference type="SMART" id="SM00954"/>
    </source>
</evidence>
<keyword evidence="4" id="KW-0418">Kinase</keyword>
<dbReference type="InterPro" id="IPR007685">
    <property type="entry name" value="RelA_SpoT"/>
</dbReference>
<comment type="caution">
    <text evidence="4">The sequence shown here is derived from an EMBL/GenBank/DDBJ whole genome shotgun (WGS) entry which is preliminary data.</text>
</comment>
<evidence type="ECO:0000313" key="5">
    <source>
        <dbReference type="Proteomes" id="UP000017148"/>
    </source>
</evidence>
<dbReference type="GO" id="GO:0015969">
    <property type="term" value="P:guanosine tetraphosphate metabolic process"/>
    <property type="evidence" value="ECO:0007669"/>
    <property type="project" value="InterPro"/>
</dbReference>
<evidence type="ECO:0000259" key="2">
    <source>
        <dbReference type="SMART" id="SM00471"/>
    </source>
</evidence>
<dbReference type="Gene3D" id="3.10.20.30">
    <property type="match status" value="1"/>
</dbReference>
<dbReference type="InterPro" id="IPR012675">
    <property type="entry name" value="Beta-grasp_dom_sf"/>
</dbReference>
<dbReference type="GO" id="GO:0016301">
    <property type="term" value="F:kinase activity"/>
    <property type="evidence" value="ECO:0007669"/>
    <property type="project" value="UniProtKB-KW"/>
</dbReference>
<dbReference type="RefSeq" id="WP_022637353.1">
    <property type="nucleotide sequence ID" value="NZ_ASJR01000017.1"/>
</dbReference>
<organism evidence="4 5">
    <name type="scientific">Chitinivibrio alkaliphilus ACht1</name>
    <dbReference type="NCBI Taxonomy" id="1313304"/>
    <lineage>
        <taxon>Bacteria</taxon>
        <taxon>Pseudomonadati</taxon>
        <taxon>Fibrobacterota</taxon>
        <taxon>Chitinivibrionia</taxon>
        <taxon>Chitinivibrionales</taxon>
        <taxon>Chitinivibrionaceae</taxon>
        <taxon>Chitinivibrio</taxon>
    </lineage>
</organism>
<gene>
    <name evidence="4" type="ORF">CALK_1928</name>
</gene>
<dbReference type="SUPFAM" id="SSF81271">
    <property type="entry name" value="TGS-like"/>
    <property type="match status" value="1"/>
</dbReference>
<sequence>MNLDFSNARIAKTQYLDRLKSLSPDLDFDRVSHAFTYSWDAHEGQLRKSGEPYFIHPMEVSLICAEQGMGTTGVIAALLHDVVEDTSVNTGDIETCFGASVSRIVDGVTKLTSVHEEDKHFRKVETYRKVLLNAAEDVRVIMIKFADRLHNLRTLRYMAQEKKERIARETLDIYVPLALRLGMGNVKSELEDLAFKHLYPAEYHEVVEKISESESRRQVLIHKLRSILEDKIQKQSIEAEVFGRSKTYYSIYKKNKNRNIPYNEIFDLLAIRLICNSVDDCYRLLGVVHSLWQPVPYKLKDYIASPKSNGYQSIHTTVAGFDGNIVEIQIRTVEMNYQAEEGVAAHWRYKDSPIGESNAVKWLRNLVSWQKELSDSTEFFEFFKIDIKQRDISVRTPKNEKIILPKGATVMDFAFAIHSDIGLHCIGAKVNGHIEKPDQELYDGDLVEVLHSFERKPNVEWLNDVRTPRARSEIKRWLRKVERKDRLSIGKQLLFREYGKLHLRENLETYLPEVLREFNFQSEDELFIAVAEKSRFSSEIITFITRRTVTQKQAIDEIDSIRREGRKSLVIRRMPSTMIRFSPCCHPIPGDHVVGFITHGRGIAVHRTDCPTASLFKDDPLRAVSLVWEDTKKGESSTSRISLEAHDNPVFLKDVISLVENHKLEISFLEYRVEGAKLYVELTLKVFNTEALFTVKRNLRKIPGVSKVSRPLVDGVGRE</sequence>
<dbReference type="SUPFAM" id="SSF109604">
    <property type="entry name" value="HD-domain/PDEase-like"/>
    <property type="match status" value="1"/>
</dbReference>
<dbReference type="FunFam" id="3.30.460.10:FF:000001">
    <property type="entry name" value="GTP pyrophosphokinase RelA"/>
    <property type="match status" value="1"/>
</dbReference>
<reference evidence="4 5" key="1">
    <citation type="journal article" date="2013" name="Environ. Microbiol.">
        <title>Genome analysis of Chitinivibrio alkaliphilus gen. nov., sp. nov., a novel extremely haloalkaliphilic anaerobic chitinolytic bacterium from the candidate phylum Termite Group 3.</title>
        <authorList>
            <person name="Sorokin D.Y."/>
            <person name="Gumerov V.M."/>
            <person name="Rakitin A.L."/>
            <person name="Beletsky A.V."/>
            <person name="Damste J.S."/>
            <person name="Muyzer G."/>
            <person name="Mardanov A.V."/>
            <person name="Ravin N.V."/>
        </authorList>
    </citation>
    <scope>NUCLEOTIDE SEQUENCE [LARGE SCALE GENOMIC DNA]</scope>
    <source>
        <strain evidence="4 5">ACht1</strain>
    </source>
</reference>